<proteinExistence type="predicted"/>
<sequence>MAYLTALSLLENQDLEELKSFFEKHKSTNLSIYYCDSDNNTLLHNACMIGFLPAVDFLVSSGFHVDTPNVEGHTPLCDAALNGDPEVVQYLIQRGANVNPPAYWGSPLHYACQRGFKQIIFLLVLAGAHLNHTDRAGRCALHLAIINKHEDCVDLLLKLGANPNSLCWMESPLHMATKIGNVKLIQTLLTYGANPWHTDKLDNLPIEYAPCEISNSIIKQSMKSVPRLLFLSRVAVRNALPNCLPAQINQLNLPKILEWYMGFPDATLF</sequence>
<dbReference type="PROSITE" id="PS50088">
    <property type="entry name" value="ANK_REPEAT"/>
    <property type="match status" value="4"/>
</dbReference>
<organism evidence="5 6">
    <name type="scientific">Cichlidogyrus casuarinus</name>
    <dbReference type="NCBI Taxonomy" id="1844966"/>
    <lineage>
        <taxon>Eukaryota</taxon>
        <taxon>Metazoa</taxon>
        <taxon>Spiralia</taxon>
        <taxon>Lophotrochozoa</taxon>
        <taxon>Platyhelminthes</taxon>
        <taxon>Monogenea</taxon>
        <taxon>Monopisthocotylea</taxon>
        <taxon>Dactylogyridea</taxon>
        <taxon>Ancyrocephalidae</taxon>
        <taxon>Cichlidogyrus</taxon>
    </lineage>
</organism>
<keyword evidence="2 3" id="KW-0040">ANK repeat</keyword>
<protein>
    <submittedName>
        <fullName evidence="5">Ankyrin-2</fullName>
    </submittedName>
</protein>
<feature type="repeat" description="ANK" evidence="3">
    <location>
        <begin position="103"/>
        <end position="135"/>
    </location>
</feature>
<evidence type="ECO:0000256" key="2">
    <source>
        <dbReference type="ARBA" id="ARBA00023043"/>
    </source>
</evidence>
<comment type="caution">
    <text evidence="5">The sequence shown here is derived from an EMBL/GenBank/DDBJ whole genome shotgun (WGS) entry which is preliminary data.</text>
</comment>
<dbReference type="Gene3D" id="1.25.40.20">
    <property type="entry name" value="Ankyrin repeat-containing domain"/>
    <property type="match status" value="1"/>
</dbReference>
<dbReference type="InterPro" id="IPR001496">
    <property type="entry name" value="SOCS_box"/>
</dbReference>
<evidence type="ECO:0000256" key="1">
    <source>
        <dbReference type="ARBA" id="ARBA00022737"/>
    </source>
</evidence>
<dbReference type="EMBL" id="JBJKFK010000044">
    <property type="protein sequence ID" value="KAL3320553.1"/>
    <property type="molecule type" value="Genomic_DNA"/>
</dbReference>
<gene>
    <name evidence="5" type="primary">ANK2_1</name>
    <name evidence="5" type="ORF">Ciccas_000757</name>
</gene>
<dbReference type="Proteomes" id="UP001626550">
    <property type="component" value="Unassembled WGS sequence"/>
</dbReference>
<dbReference type="SMART" id="SM00248">
    <property type="entry name" value="ANK"/>
    <property type="match status" value="5"/>
</dbReference>
<evidence type="ECO:0000256" key="3">
    <source>
        <dbReference type="PROSITE-ProRule" id="PRU00023"/>
    </source>
</evidence>
<feature type="repeat" description="ANK" evidence="3">
    <location>
        <begin position="168"/>
        <end position="200"/>
    </location>
</feature>
<feature type="repeat" description="ANK" evidence="3">
    <location>
        <begin position="136"/>
        <end position="164"/>
    </location>
</feature>
<feature type="repeat" description="ANK" evidence="3">
    <location>
        <begin position="71"/>
        <end position="99"/>
    </location>
</feature>
<keyword evidence="6" id="KW-1185">Reference proteome</keyword>
<dbReference type="Pfam" id="PF12796">
    <property type="entry name" value="Ank_2"/>
    <property type="match status" value="2"/>
</dbReference>
<accession>A0ABD2QLZ6</accession>
<dbReference type="PROSITE" id="PS50297">
    <property type="entry name" value="ANK_REP_REGION"/>
    <property type="match status" value="4"/>
</dbReference>
<dbReference type="PANTHER" id="PTHR24173">
    <property type="entry name" value="ANKYRIN REPEAT CONTAINING"/>
    <property type="match status" value="1"/>
</dbReference>
<dbReference type="InterPro" id="IPR002110">
    <property type="entry name" value="Ankyrin_rpt"/>
</dbReference>
<dbReference type="InterPro" id="IPR036770">
    <property type="entry name" value="Ankyrin_rpt-contain_sf"/>
</dbReference>
<reference evidence="5 6" key="1">
    <citation type="submission" date="2024-11" db="EMBL/GenBank/DDBJ databases">
        <title>Adaptive evolution of stress response genes in parasites aligns with host niche diversity.</title>
        <authorList>
            <person name="Hahn C."/>
            <person name="Resl P."/>
        </authorList>
    </citation>
    <scope>NUCLEOTIDE SEQUENCE [LARGE SCALE GENOMIC DNA]</scope>
    <source>
        <strain evidence="5">EGGRZ-B1_66</strain>
        <tissue evidence="5">Body</tissue>
    </source>
</reference>
<dbReference type="SUPFAM" id="SSF48403">
    <property type="entry name" value="Ankyrin repeat"/>
    <property type="match status" value="1"/>
</dbReference>
<keyword evidence="1" id="KW-0677">Repeat</keyword>
<dbReference type="PANTHER" id="PTHR24173:SF74">
    <property type="entry name" value="ANKYRIN REPEAT DOMAIN-CONTAINING PROTEIN 16"/>
    <property type="match status" value="1"/>
</dbReference>
<evidence type="ECO:0000259" key="4">
    <source>
        <dbReference type="Pfam" id="PF07525"/>
    </source>
</evidence>
<evidence type="ECO:0000313" key="6">
    <source>
        <dbReference type="Proteomes" id="UP001626550"/>
    </source>
</evidence>
<dbReference type="AlphaFoldDB" id="A0ABD2QLZ6"/>
<evidence type="ECO:0000313" key="5">
    <source>
        <dbReference type="EMBL" id="KAL3320553.1"/>
    </source>
</evidence>
<name>A0ABD2QLZ6_9PLAT</name>
<dbReference type="Pfam" id="PF07525">
    <property type="entry name" value="SOCS_box"/>
    <property type="match status" value="1"/>
</dbReference>
<feature type="domain" description="SOCS box" evidence="4">
    <location>
        <begin position="225"/>
        <end position="260"/>
    </location>
</feature>